<accession>A0AAD7S5V5</accession>
<evidence type="ECO:0000313" key="3">
    <source>
        <dbReference type="Proteomes" id="UP001221898"/>
    </source>
</evidence>
<reference evidence="2" key="1">
    <citation type="journal article" date="2023" name="Science">
        <title>Genome structures resolve the early diversification of teleost fishes.</title>
        <authorList>
            <person name="Parey E."/>
            <person name="Louis A."/>
            <person name="Montfort J."/>
            <person name="Bouchez O."/>
            <person name="Roques C."/>
            <person name="Iampietro C."/>
            <person name="Lluch J."/>
            <person name="Castinel A."/>
            <person name="Donnadieu C."/>
            <person name="Desvignes T."/>
            <person name="Floi Bucao C."/>
            <person name="Jouanno E."/>
            <person name="Wen M."/>
            <person name="Mejri S."/>
            <person name="Dirks R."/>
            <person name="Jansen H."/>
            <person name="Henkel C."/>
            <person name="Chen W.J."/>
            <person name="Zahm M."/>
            <person name="Cabau C."/>
            <person name="Klopp C."/>
            <person name="Thompson A.W."/>
            <person name="Robinson-Rechavi M."/>
            <person name="Braasch I."/>
            <person name="Lecointre G."/>
            <person name="Bobe J."/>
            <person name="Postlethwait J.H."/>
            <person name="Berthelot C."/>
            <person name="Roest Crollius H."/>
            <person name="Guiguen Y."/>
        </authorList>
    </citation>
    <scope>NUCLEOTIDE SEQUENCE</scope>
    <source>
        <strain evidence="2">NC1722</strain>
    </source>
</reference>
<dbReference type="Proteomes" id="UP001221898">
    <property type="component" value="Unassembled WGS sequence"/>
</dbReference>
<dbReference type="EMBL" id="JAINUG010000105">
    <property type="protein sequence ID" value="KAJ8396550.1"/>
    <property type="molecule type" value="Genomic_DNA"/>
</dbReference>
<protein>
    <submittedName>
        <fullName evidence="2">Uncharacterized protein</fullName>
    </submittedName>
</protein>
<name>A0AAD7S5V5_9TELE</name>
<evidence type="ECO:0000256" key="1">
    <source>
        <dbReference type="SAM" id="MobiDB-lite"/>
    </source>
</evidence>
<evidence type="ECO:0000313" key="2">
    <source>
        <dbReference type="EMBL" id="KAJ8396550.1"/>
    </source>
</evidence>
<feature type="region of interest" description="Disordered" evidence="1">
    <location>
        <begin position="116"/>
        <end position="140"/>
    </location>
</feature>
<keyword evidence="3" id="KW-1185">Reference proteome</keyword>
<gene>
    <name evidence="2" type="ORF">AAFF_G00016160</name>
</gene>
<feature type="region of interest" description="Disordered" evidence="1">
    <location>
        <begin position="41"/>
        <end position="62"/>
    </location>
</feature>
<organism evidence="2 3">
    <name type="scientific">Aldrovandia affinis</name>
    <dbReference type="NCBI Taxonomy" id="143900"/>
    <lineage>
        <taxon>Eukaryota</taxon>
        <taxon>Metazoa</taxon>
        <taxon>Chordata</taxon>
        <taxon>Craniata</taxon>
        <taxon>Vertebrata</taxon>
        <taxon>Euteleostomi</taxon>
        <taxon>Actinopterygii</taxon>
        <taxon>Neopterygii</taxon>
        <taxon>Teleostei</taxon>
        <taxon>Notacanthiformes</taxon>
        <taxon>Halosauridae</taxon>
        <taxon>Aldrovandia</taxon>
    </lineage>
</organism>
<proteinExistence type="predicted"/>
<dbReference type="AlphaFoldDB" id="A0AAD7S5V5"/>
<comment type="caution">
    <text evidence="2">The sequence shown here is derived from an EMBL/GenBank/DDBJ whole genome shotgun (WGS) entry which is preliminary data.</text>
</comment>
<sequence length="217" mass="23969">MLNEKSAKGERFQRYFRLDRAQFDELLTRLGPRITRLDTNWRSPISAAEGGETDPCDPRPQSGQQLIELGTVQPEVPLEPLSIQPQLLHQPVIFAVLPAATWLNLVSMLRLPPESAGEAKGKTSWSRASDVVTTGPRGRPQDLKFNPMPLLLHAPHHLHGCWPQREAVLPPTHPPCFTVGAACFCPDKTAPDVHQSGFSAWVSAYIASGLYLRQSGL</sequence>